<evidence type="ECO:0000313" key="1">
    <source>
        <dbReference type="EMBL" id="PSN06627.1"/>
    </source>
</evidence>
<dbReference type="Proteomes" id="UP000240212">
    <property type="component" value="Unassembled WGS sequence"/>
</dbReference>
<comment type="caution">
    <text evidence="1">The sequence shown here is derived from an EMBL/GenBank/DDBJ whole genome shotgun (WGS) entry which is preliminary data.</text>
</comment>
<dbReference type="RefSeq" id="WP_106878025.1">
    <property type="nucleotide sequence ID" value="NZ_PYEP01000007.1"/>
</dbReference>
<dbReference type="EMBL" id="PYEP01000007">
    <property type="protein sequence ID" value="PSN06627.1"/>
    <property type="molecule type" value="Genomic_DNA"/>
</dbReference>
<reference evidence="1 2" key="1">
    <citation type="submission" date="2018-03" db="EMBL/GenBank/DDBJ databases">
        <title>Draft genome sequence of the first documented clinical Siccibacter turicensis isolate in Austria.</title>
        <authorList>
            <person name="Lepuschitz S."/>
            <person name="Pekard-Amenitsch S."/>
            <person name="Haunold R."/>
            <person name="Schill S."/>
            <person name="Mach R."/>
            <person name="Allerberger F."/>
            <person name="Ruppitsch W."/>
            <person name="Forsythe S.J."/>
        </authorList>
    </citation>
    <scope>NUCLEOTIDE SEQUENCE [LARGE SCALE GENOMIC DNA]</scope>
    <source>
        <strain evidence="1 2">6100069499-17</strain>
    </source>
</reference>
<evidence type="ECO:0000313" key="2">
    <source>
        <dbReference type="Proteomes" id="UP000240212"/>
    </source>
</evidence>
<accession>A0A2P8VGF5</accession>
<gene>
    <name evidence="1" type="ORF">C7G83_16580</name>
</gene>
<keyword evidence="2" id="KW-1185">Reference proteome</keyword>
<dbReference type="OrthoDB" id="7066376at2"/>
<name>A0A2P8VGF5_9ENTR</name>
<protein>
    <submittedName>
        <fullName evidence="1">Uncharacterized protein</fullName>
    </submittedName>
</protein>
<proteinExistence type="predicted"/>
<dbReference type="AlphaFoldDB" id="A0A2P8VGF5"/>
<organism evidence="1 2">
    <name type="scientific">Siccibacter turicensis</name>
    <dbReference type="NCBI Taxonomy" id="357233"/>
    <lineage>
        <taxon>Bacteria</taxon>
        <taxon>Pseudomonadati</taxon>
        <taxon>Pseudomonadota</taxon>
        <taxon>Gammaproteobacteria</taxon>
        <taxon>Enterobacterales</taxon>
        <taxon>Enterobacteriaceae</taxon>
        <taxon>Siccibacter</taxon>
    </lineage>
</organism>
<sequence length="75" mass="8543">MAIVFIPPLVALLEAKEHETGHELSRFEVESIRDNATAIELTTDIANDMTHSRGYADIDAENVWSEWLTYKHNKS</sequence>